<organism evidence="3 4">
    <name type="scientific">Aureobasidium vineae</name>
    <dbReference type="NCBI Taxonomy" id="2773715"/>
    <lineage>
        <taxon>Eukaryota</taxon>
        <taxon>Fungi</taxon>
        <taxon>Dikarya</taxon>
        <taxon>Ascomycota</taxon>
        <taxon>Pezizomycotina</taxon>
        <taxon>Dothideomycetes</taxon>
        <taxon>Dothideomycetidae</taxon>
        <taxon>Dothideales</taxon>
        <taxon>Saccotheciaceae</taxon>
        <taxon>Aureobasidium</taxon>
    </lineage>
</organism>
<dbReference type="GO" id="GO:0031390">
    <property type="term" value="C:Ctf18 RFC-like complex"/>
    <property type="evidence" value="ECO:0007669"/>
    <property type="project" value="InterPro"/>
</dbReference>
<evidence type="ECO:0000256" key="2">
    <source>
        <dbReference type="ARBA" id="ARBA00022705"/>
    </source>
</evidence>
<evidence type="ECO:0000313" key="3">
    <source>
        <dbReference type="EMBL" id="CAD0094875.1"/>
    </source>
</evidence>
<reference evidence="3" key="1">
    <citation type="submission" date="2020-06" db="EMBL/GenBank/DDBJ databases">
        <authorList>
            <person name="Onetto C."/>
        </authorList>
    </citation>
    <scope>NUCLEOTIDE SEQUENCE</scope>
</reference>
<dbReference type="Proteomes" id="UP000716446">
    <property type="component" value="Unassembled WGS sequence"/>
</dbReference>
<evidence type="ECO:0000256" key="1">
    <source>
        <dbReference type="ARBA" id="ARBA00007017"/>
    </source>
</evidence>
<accession>A0A9N8PHK0</accession>
<protein>
    <recommendedName>
        <fullName evidence="5">Sister chromatid cohesion protein Dcc1</fullName>
    </recommendedName>
</protein>
<dbReference type="GO" id="GO:0000775">
    <property type="term" value="C:chromosome, centromeric region"/>
    <property type="evidence" value="ECO:0007669"/>
    <property type="project" value="TreeGrafter"/>
</dbReference>
<dbReference type="PANTHER" id="PTHR13395">
    <property type="entry name" value="SISTER CHROMATID COHESION PROTEIN DCC1-RELATED"/>
    <property type="match status" value="1"/>
</dbReference>
<evidence type="ECO:0008006" key="5">
    <source>
        <dbReference type="Google" id="ProtNLM"/>
    </source>
</evidence>
<dbReference type="InterPro" id="IPR019128">
    <property type="entry name" value="Dcc1"/>
</dbReference>
<dbReference type="GO" id="GO:0000785">
    <property type="term" value="C:chromatin"/>
    <property type="evidence" value="ECO:0007669"/>
    <property type="project" value="TreeGrafter"/>
</dbReference>
<keyword evidence="4" id="KW-1185">Reference proteome</keyword>
<comment type="similarity">
    <text evidence="1">Belongs to the DCC1 family.</text>
</comment>
<dbReference type="EMBL" id="CAIJEN010000015">
    <property type="protein sequence ID" value="CAD0094875.1"/>
    <property type="molecule type" value="Genomic_DNA"/>
</dbReference>
<comment type="caution">
    <text evidence="3">The sequence shown here is derived from an EMBL/GenBank/DDBJ whole genome shotgun (WGS) entry which is preliminary data.</text>
</comment>
<dbReference type="PANTHER" id="PTHR13395:SF6">
    <property type="entry name" value="SISTER CHROMATID COHESION PROTEIN DCC1"/>
    <property type="match status" value="1"/>
</dbReference>
<dbReference type="GO" id="GO:0006260">
    <property type="term" value="P:DNA replication"/>
    <property type="evidence" value="ECO:0007669"/>
    <property type="project" value="UniProtKB-KW"/>
</dbReference>
<evidence type="ECO:0000313" key="4">
    <source>
        <dbReference type="Proteomes" id="UP000716446"/>
    </source>
</evidence>
<proteinExistence type="inferred from homology"/>
<gene>
    <name evidence="3" type="ORF">AWRI4619_LOCUS8526</name>
</gene>
<dbReference type="GO" id="GO:0034088">
    <property type="term" value="P:maintenance of mitotic sister chromatid cohesion"/>
    <property type="evidence" value="ECO:0007669"/>
    <property type="project" value="TreeGrafter"/>
</dbReference>
<dbReference type="AlphaFoldDB" id="A0A9N8PHK0"/>
<dbReference type="Pfam" id="PF09724">
    <property type="entry name" value="Dcc1"/>
    <property type="match status" value="1"/>
</dbReference>
<keyword evidence="2" id="KW-0235">DNA replication</keyword>
<sequence length="356" mass="39481">MSSQSTSATPFSIAADLHPCRLLELPPDLLEYLSASDAPTLSFKAKDATDPEAFLTTTHKTYLIRQVHTSNTVYLTTPTHDAPGATAVSQCRSALECLPAPVRHAESTLRSLLIPFGEPQDLDFRPSNPQSKDYVFAHTPMSHDECHTVWKDLVAFEHAGQSFRPTAVALAKVWKWLLEIAYANAVDLAEPVQKESVDKMLDGEDEWPRGLVDAIFLKLSGDHQDLLHLQQHATVEWVGTNTLESQRQNNNNHPVMDTSVFLDTWKDALPETWRSEPNLDMLKASPSCCNVWAWLTVGQGLYKLSGGGKRIEFVHNQNAYAEEATAGAPIPSATTTAGKRKWHEKFAAARKQGKPF</sequence>
<name>A0A9N8PHK0_9PEZI</name>